<protein>
    <submittedName>
        <fullName evidence="1">Uncharacterized protein</fullName>
    </submittedName>
</protein>
<dbReference type="EMBL" id="DF196821">
    <property type="protein sequence ID" value="GAD31746.1"/>
    <property type="molecule type" value="Genomic_DNA"/>
</dbReference>
<name>V5EPQ0_PHOLE</name>
<dbReference type="AlphaFoldDB" id="V5EPQ0"/>
<evidence type="ECO:0000313" key="1">
    <source>
        <dbReference type="EMBL" id="GAD31746.1"/>
    </source>
</evidence>
<gene>
    <name evidence="1" type="ORF">PLEI_3409</name>
</gene>
<sequence>MYGVKVDDETECRNMNYLFVNSNDRWQVEKETLDTQRVDYKTSE</sequence>
<accession>V5EPQ0</accession>
<dbReference type="HOGENOM" id="CLU_3219907_0_0_6"/>
<dbReference type="Proteomes" id="UP000030675">
    <property type="component" value="Unassembled WGS sequence"/>
</dbReference>
<evidence type="ECO:0000313" key="2">
    <source>
        <dbReference type="Proteomes" id="UP000030675"/>
    </source>
</evidence>
<proteinExistence type="predicted"/>
<reference evidence="2" key="1">
    <citation type="submission" date="2012-12" db="EMBL/GenBank/DDBJ databases">
        <title>Genome Sequence of Photobacterium leiognathi lrivu.4.1.</title>
        <authorList>
            <person name="Urbanczyk H."/>
            <person name="Ogura Y."/>
            <person name="Hayashi T."/>
            <person name="Dunlap P.V."/>
        </authorList>
    </citation>
    <scope>NUCLEOTIDE SEQUENCE [LARGE SCALE GENOMIC DNA]</scope>
    <source>
        <strain evidence="2">lrivu.4.1</strain>
    </source>
</reference>
<organism evidence="1 2">
    <name type="scientific">Photobacterium leiognathi lrivu.4.1</name>
    <dbReference type="NCBI Taxonomy" id="1248232"/>
    <lineage>
        <taxon>Bacteria</taxon>
        <taxon>Pseudomonadati</taxon>
        <taxon>Pseudomonadota</taxon>
        <taxon>Gammaproteobacteria</taxon>
        <taxon>Vibrionales</taxon>
        <taxon>Vibrionaceae</taxon>
        <taxon>Photobacterium</taxon>
    </lineage>
</organism>